<feature type="domain" description="RagB/SusD" evidence="7">
    <location>
        <begin position="271"/>
        <end position="564"/>
    </location>
</feature>
<dbReference type="SUPFAM" id="SSF48452">
    <property type="entry name" value="TPR-like"/>
    <property type="match status" value="1"/>
</dbReference>
<dbReference type="Pfam" id="PF14322">
    <property type="entry name" value="SusD-like_3"/>
    <property type="match status" value="1"/>
</dbReference>
<dbReference type="RefSeq" id="WP_120274413.1">
    <property type="nucleotide sequence ID" value="NZ_RAPN01000002.1"/>
</dbReference>
<evidence type="ECO:0000256" key="6">
    <source>
        <dbReference type="SAM" id="SignalP"/>
    </source>
</evidence>
<evidence type="ECO:0000259" key="7">
    <source>
        <dbReference type="Pfam" id="PF07980"/>
    </source>
</evidence>
<dbReference type="Pfam" id="PF07980">
    <property type="entry name" value="SusD_RagB"/>
    <property type="match status" value="1"/>
</dbReference>
<organism evidence="9 10">
    <name type="scientific">Mangrovibacterium diazotrophicum</name>
    <dbReference type="NCBI Taxonomy" id="1261403"/>
    <lineage>
        <taxon>Bacteria</taxon>
        <taxon>Pseudomonadati</taxon>
        <taxon>Bacteroidota</taxon>
        <taxon>Bacteroidia</taxon>
        <taxon>Marinilabiliales</taxon>
        <taxon>Prolixibacteraceae</taxon>
        <taxon>Mangrovibacterium</taxon>
    </lineage>
</organism>
<comment type="caution">
    <text evidence="9">The sequence shown here is derived from an EMBL/GenBank/DDBJ whole genome shotgun (WGS) entry which is preliminary data.</text>
</comment>
<comment type="similarity">
    <text evidence="2">Belongs to the SusD family.</text>
</comment>
<dbReference type="Proteomes" id="UP000283387">
    <property type="component" value="Unassembled WGS sequence"/>
</dbReference>
<dbReference type="Gene3D" id="1.25.40.390">
    <property type="match status" value="1"/>
</dbReference>
<dbReference type="InterPro" id="IPR011990">
    <property type="entry name" value="TPR-like_helical_dom_sf"/>
</dbReference>
<dbReference type="GO" id="GO:0009279">
    <property type="term" value="C:cell outer membrane"/>
    <property type="evidence" value="ECO:0007669"/>
    <property type="project" value="UniProtKB-SubCell"/>
</dbReference>
<feature type="signal peptide" evidence="6">
    <location>
        <begin position="1"/>
        <end position="22"/>
    </location>
</feature>
<evidence type="ECO:0000256" key="1">
    <source>
        <dbReference type="ARBA" id="ARBA00004442"/>
    </source>
</evidence>
<accession>A0A419VYC0</accession>
<reference evidence="9 10" key="1">
    <citation type="submission" date="2018-09" db="EMBL/GenBank/DDBJ databases">
        <title>Genomic Encyclopedia of Archaeal and Bacterial Type Strains, Phase II (KMG-II): from individual species to whole genera.</title>
        <authorList>
            <person name="Goeker M."/>
        </authorList>
    </citation>
    <scope>NUCLEOTIDE SEQUENCE [LARGE SCALE GENOMIC DNA]</scope>
    <source>
        <strain evidence="9 10">DSM 27148</strain>
    </source>
</reference>
<dbReference type="InterPro" id="IPR033985">
    <property type="entry name" value="SusD-like_N"/>
</dbReference>
<keyword evidence="5" id="KW-0998">Cell outer membrane</keyword>
<evidence type="ECO:0000256" key="2">
    <source>
        <dbReference type="ARBA" id="ARBA00006275"/>
    </source>
</evidence>
<proteinExistence type="inferred from homology"/>
<dbReference type="InterPro" id="IPR012944">
    <property type="entry name" value="SusD_RagB_dom"/>
</dbReference>
<name>A0A419VYC0_9BACT</name>
<evidence type="ECO:0000256" key="3">
    <source>
        <dbReference type="ARBA" id="ARBA00022729"/>
    </source>
</evidence>
<evidence type="ECO:0000256" key="4">
    <source>
        <dbReference type="ARBA" id="ARBA00023136"/>
    </source>
</evidence>
<keyword evidence="10" id="KW-1185">Reference proteome</keyword>
<gene>
    <name evidence="9" type="ORF">BC643_3380</name>
</gene>
<dbReference type="EMBL" id="RAPN01000002">
    <property type="protein sequence ID" value="RKD88235.1"/>
    <property type="molecule type" value="Genomic_DNA"/>
</dbReference>
<evidence type="ECO:0000313" key="9">
    <source>
        <dbReference type="EMBL" id="RKD88235.1"/>
    </source>
</evidence>
<dbReference type="OrthoDB" id="5694214at2"/>
<evidence type="ECO:0000259" key="8">
    <source>
        <dbReference type="Pfam" id="PF14322"/>
    </source>
</evidence>
<feature type="chain" id="PRO_5019108620" evidence="6">
    <location>
        <begin position="23"/>
        <end position="571"/>
    </location>
</feature>
<feature type="domain" description="SusD-like N-terminal" evidence="8">
    <location>
        <begin position="82"/>
        <end position="219"/>
    </location>
</feature>
<keyword evidence="4" id="KW-0472">Membrane</keyword>
<evidence type="ECO:0000256" key="5">
    <source>
        <dbReference type="ARBA" id="ARBA00023237"/>
    </source>
</evidence>
<protein>
    <submittedName>
        <fullName evidence="9">Putative outer membrane starch-binding protein</fullName>
    </submittedName>
</protein>
<keyword evidence="3 6" id="KW-0732">Signal</keyword>
<sequence length="571" mass="64290">MKILRYSWLISLIALFALTNCSEDYLVRPPEDSLTDADFYKTDEEVMAATAPLYSRMWFDYNDKASFSIGDLRSGIMMAPWNSREFGAFNANGDNSEVIAGWNAFFTVIQQSNLAIRNVNTFATSDVSDEVKKMAIAEARFMRACAYRNLVLAWGPVPIITDNIAIMNSTDIKRNTISSIWEFLTREMRAVAEDLPEEPYATGRITKYSAEGMLARFYLSRAGVESTGGVRNEMYLDSAKYYAQHVIDNSGKSLMDDYRSLFLYPYDNNNESLFELQWVYSSAWGPSNSVPAYLAYSSDIGNGDGWGGAYGASWYVISQYEGINPIGTTGDTIRGATIDTRLYNTFMLPGAKYPEITQDYTADDGTVAQRECIYPNNTSDASFACTKKYIVGKAVDVAEGASSQHYPNNTYMLRLAEIYLIYAEAALGNSDESSDATALEYVNKIRRRAGLSNLPNEMGNGDKTYFTADDVFKERTLEFAMESMFMYDLSNIFYYNKPRALSILNNQDRGLFAVYPDTYPDPNYWTFVKTSWHTERSITATEGNFYLPVPTADLGSMPSLTEEPVDYYQSN</sequence>
<dbReference type="AlphaFoldDB" id="A0A419VYC0"/>
<evidence type="ECO:0000313" key="10">
    <source>
        <dbReference type="Proteomes" id="UP000283387"/>
    </source>
</evidence>
<comment type="subcellular location">
    <subcellularLocation>
        <location evidence="1">Cell outer membrane</location>
    </subcellularLocation>
</comment>